<dbReference type="EMBL" id="UETB01000001">
    <property type="protein sequence ID" value="SSA36667.1"/>
    <property type="molecule type" value="Genomic_DNA"/>
</dbReference>
<organism evidence="4 5">
    <name type="scientific">Georgenia satyanarayanai</name>
    <dbReference type="NCBI Taxonomy" id="860221"/>
    <lineage>
        <taxon>Bacteria</taxon>
        <taxon>Bacillati</taxon>
        <taxon>Actinomycetota</taxon>
        <taxon>Actinomycetes</taxon>
        <taxon>Micrococcales</taxon>
        <taxon>Bogoriellaceae</taxon>
        <taxon>Georgenia</taxon>
    </lineage>
</organism>
<gene>
    <name evidence="4" type="ORF">SAMN05216184_101329</name>
</gene>
<evidence type="ECO:0000313" key="5">
    <source>
        <dbReference type="Proteomes" id="UP000250222"/>
    </source>
</evidence>
<dbReference type="Gene3D" id="3.40.50.720">
    <property type="entry name" value="NAD(P)-binding Rossmann-like Domain"/>
    <property type="match status" value="1"/>
</dbReference>
<keyword evidence="2" id="KW-0560">Oxidoreductase</keyword>
<dbReference type="Pfam" id="PF00106">
    <property type="entry name" value="adh_short"/>
    <property type="match status" value="1"/>
</dbReference>
<accession>A0A2Y9A3B0</accession>
<evidence type="ECO:0000313" key="4">
    <source>
        <dbReference type="EMBL" id="SSA36667.1"/>
    </source>
</evidence>
<keyword evidence="5" id="KW-1185">Reference proteome</keyword>
<dbReference type="OrthoDB" id="3212478at2"/>
<sequence>MEIAGSTALVTGANRGIGAEFVRQLKERGARRIYAAARRPGSVTIDGVEVLTLDVTDEAQVHAAARTAADVDLLINNAGASSGQPLLTGDLAAIRHEMEVNLFGPLTMARAFAPVLAANGGGTMLNVLSAAGWFVVPGATTYGMTKAAAWNLTDGLRLELAGQGTRVVGLQMAAVDTDMTKDLAVEKSAADVVVSRALDGVESGASEVVADRLTAEVKAGLGLDPAERYGALLPA</sequence>
<name>A0A2Y9A3B0_9MICO</name>
<comment type="similarity">
    <text evidence="1 3">Belongs to the short-chain dehydrogenases/reductases (SDR) family.</text>
</comment>
<proteinExistence type="inferred from homology"/>
<dbReference type="InterPro" id="IPR020904">
    <property type="entry name" value="Sc_DH/Rdtase_CS"/>
</dbReference>
<dbReference type="NCBIfam" id="NF006119">
    <property type="entry name" value="PRK08264.1-5"/>
    <property type="match status" value="1"/>
</dbReference>
<dbReference type="Proteomes" id="UP000250222">
    <property type="component" value="Unassembled WGS sequence"/>
</dbReference>
<dbReference type="SUPFAM" id="SSF51735">
    <property type="entry name" value="NAD(P)-binding Rossmann-fold domains"/>
    <property type="match status" value="1"/>
</dbReference>
<dbReference type="InterPro" id="IPR036291">
    <property type="entry name" value="NAD(P)-bd_dom_sf"/>
</dbReference>
<protein>
    <submittedName>
        <fullName evidence="4">Short-chain dehydrogenase</fullName>
    </submittedName>
</protein>
<dbReference type="RefSeq" id="WP_110850830.1">
    <property type="nucleotide sequence ID" value="NZ_QKLZ01000001.1"/>
</dbReference>
<dbReference type="PANTHER" id="PTHR44169:SF6">
    <property type="entry name" value="NADPH-DEPENDENT 1-ACYLDIHYDROXYACETONE PHOSPHATE REDUCTASE"/>
    <property type="match status" value="1"/>
</dbReference>
<dbReference type="PANTHER" id="PTHR44169">
    <property type="entry name" value="NADPH-DEPENDENT 1-ACYLDIHYDROXYACETONE PHOSPHATE REDUCTASE"/>
    <property type="match status" value="1"/>
</dbReference>
<evidence type="ECO:0000256" key="3">
    <source>
        <dbReference type="RuleBase" id="RU000363"/>
    </source>
</evidence>
<dbReference type="GO" id="GO:0016491">
    <property type="term" value="F:oxidoreductase activity"/>
    <property type="evidence" value="ECO:0007669"/>
    <property type="project" value="UniProtKB-KW"/>
</dbReference>
<reference evidence="4 5" key="1">
    <citation type="submission" date="2016-10" db="EMBL/GenBank/DDBJ databases">
        <authorList>
            <person name="Cai Z."/>
        </authorList>
    </citation>
    <scope>NUCLEOTIDE SEQUENCE [LARGE SCALE GENOMIC DNA]</scope>
    <source>
        <strain evidence="4 5">CGMCC 1.10826</strain>
    </source>
</reference>
<dbReference type="AlphaFoldDB" id="A0A2Y9A3B0"/>
<dbReference type="PRINTS" id="PR00081">
    <property type="entry name" value="GDHRDH"/>
</dbReference>
<dbReference type="PRINTS" id="PR00080">
    <property type="entry name" value="SDRFAMILY"/>
</dbReference>
<evidence type="ECO:0000256" key="2">
    <source>
        <dbReference type="ARBA" id="ARBA00023002"/>
    </source>
</evidence>
<dbReference type="PROSITE" id="PS00061">
    <property type="entry name" value="ADH_SHORT"/>
    <property type="match status" value="1"/>
</dbReference>
<dbReference type="InterPro" id="IPR002347">
    <property type="entry name" value="SDR_fam"/>
</dbReference>
<evidence type="ECO:0000256" key="1">
    <source>
        <dbReference type="ARBA" id="ARBA00006484"/>
    </source>
</evidence>